<dbReference type="KEGG" id="sbal:HUE88_09715"/>
<organism evidence="1 2">
    <name type="scientific">Candidatus Sulfurimonas baltica</name>
    <dbReference type="NCBI Taxonomy" id="2740404"/>
    <lineage>
        <taxon>Bacteria</taxon>
        <taxon>Pseudomonadati</taxon>
        <taxon>Campylobacterota</taxon>
        <taxon>Epsilonproteobacteria</taxon>
        <taxon>Campylobacterales</taxon>
        <taxon>Sulfurimonadaceae</taxon>
        <taxon>Sulfurimonas</taxon>
    </lineage>
</organism>
<gene>
    <name evidence="1" type="ORF">HUE88_09715</name>
</gene>
<name>A0A7S7LV14_9BACT</name>
<evidence type="ECO:0000313" key="2">
    <source>
        <dbReference type="Proteomes" id="UP000593994"/>
    </source>
</evidence>
<sequence length="437" mass="51548">MENNKIKNIPHISGTDALYYFAQSGGKYDAFYENIIEQIEDKKTEFTALNYAYADNDIIITINNIDVKYSGMGRDGFLWFNHEFFRVGFKDSEKAQNIHNIRVQLNAIGIYTLGLKSLVEYINTQLLKGALLKPNYFPVTRIDVNMFLQHNFNYLKKEMILSKKKNHSANIGERSTGYELETYYVGKKPFLLRIYNKLKELENASEIKKEIMHNYFGVNGLDINKPIFNVEFEMHREFLKEYGIDTIEDALNRSQSLFELGCKFIKLINISSLTDAQINSSNRNRAEILPVWEYISTHYDNKEFMQITTPMEKIEKISYRYSLEDARKPIKRQIMRLLIHDNSPTLLYFYELLQDAKETYQLRKDIIKVHDVYVKEKQTFEEDLKTYSNDGLIAFEKRLSKEMQGVMPNDSQYDELLTKYHELLDELTKRGLFKMPF</sequence>
<reference evidence="1 2" key="1">
    <citation type="submission" date="2020-05" db="EMBL/GenBank/DDBJ databases">
        <title>Sulfurimonas marisnigri, sp. nov., and Sulfurimonas baltica, sp. nov., manganese oxide reducing chemolithoautotrophs of the class Epsilonproteobacteria isolated from the pelagic redoxclines of the Black and Baltic Seas and emended description of the genus Sulfurimonas.</title>
        <authorList>
            <person name="Henkel J.V."/>
            <person name="Laudan C."/>
            <person name="Werner J."/>
            <person name="Neu T."/>
            <person name="Plewe S."/>
            <person name="Sproer C."/>
            <person name="Bunk B."/>
            <person name="Schulz-Vogt H.N."/>
        </authorList>
    </citation>
    <scope>NUCLEOTIDE SEQUENCE [LARGE SCALE GENOMIC DNA]</scope>
    <source>
        <strain evidence="1 2">GD2</strain>
    </source>
</reference>
<proteinExistence type="predicted"/>
<dbReference type="RefSeq" id="WP_194368525.1">
    <property type="nucleotide sequence ID" value="NZ_CP054492.1"/>
</dbReference>
<dbReference type="Proteomes" id="UP000593994">
    <property type="component" value="Chromosome"/>
</dbReference>
<dbReference type="AlphaFoldDB" id="A0A7S7LV14"/>
<dbReference type="EMBL" id="CP054492">
    <property type="protein sequence ID" value="QOY51393.1"/>
    <property type="molecule type" value="Genomic_DNA"/>
</dbReference>
<keyword evidence="2" id="KW-1185">Reference proteome</keyword>
<evidence type="ECO:0000313" key="1">
    <source>
        <dbReference type="EMBL" id="QOY51393.1"/>
    </source>
</evidence>
<accession>A0A7S7LV14</accession>
<protein>
    <submittedName>
        <fullName evidence="1">Uncharacterized protein</fullName>
    </submittedName>
</protein>